<organism evidence="10 11">
    <name type="scientific">Pediococcus argentinicus</name>
    <dbReference type="NCBI Taxonomy" id="480391"/>
    <lineage>
        <taxon>Bacteria</taxon>
        <taxon>Bacillati</taxon>
        <taxon>Bacillota</taxon>
        <taxon>Bacilli</taxon>
        <taxon>Lactobacillales</taxon>
        <taxon>Lactobacillaceae</taxon>
        <taxon>Pediococcus</taxon>
    </lineage>
</organism>
<keyword evidence="7" id="KW-0275">Fatty acid biosynthesis</keyword>
<accession>A0A0R2NJ21</accession>
<keyword evidence="5" id="KW-0809">Transit peptide</keyword>
<evidence type="ECO:0000256" key="5">
    <source>
        <dbReference type="ARBA" id="ARBA00022946"/>
    </source>
</evidence>
<dbReference type="PATRIC" id="fig|480391.4.peg.1555"/>
<dbReference type="Gene3D" id="3.10.129.10">
    <property type="entry name" value="Hotdog Thioesterase"/>
    <property type="match status" value="1"/>
</dbReference>
<name>A0A0R2NJ21_9LACO</name>
<evidence type="ECO:0000256" key="2">
    <source>
        <dbReference type="ARBA" id="ARBA00022516"/>
    </source>
</evidence>
<dbReference type="EMBL" id="JQCQ01000006">
    <property type="protein sequence ID" value="KRO25767.1"/>
    <property type="molecule type" value="Genomic_DNA"/>
</dbReference>
<comment type="similarity">
    <text evidence="1">Belongs to the acyl-ACP thioesterase family.</text>
</comment>
<dbReference type="CDD" id="cd00586">
    <property type="entry name" value="4HBT"/>
    <property type="match status" value="2"/>
</dbReference>
<dbReference type="GO" id="GO:0016297">
    <property type="term" value="F:fatty acyl-[ACP] hydrolase activity"/>
    <property type="evidence" value="ECO:0007669"/>
    <property type="project" value="InterPro"/>
</dbReference>
<reference evidence="10 11" key="1">
    <citation type="journal article" date="2015" name="Genome Announc.">
        <title>Expanding the biotechnology potential of lactobacilli through comparative genomics of 213 strains and associated genera.</title>
        <authorList>
            <person name="Sun Z."/>
            <person name="Harris H.M."/>
            <person name="McCann A."/>
            <person name="Guo C."/>
            <person name="Argimon S."/>
            <person name="Zhang W."/>
            <person name="Yang X."/>
            <person name="Jeffery I.B."/>
            <person name="Cooney J.C."/>
            <person name="Kagawa T.F."/>
            <person name="Liu W."/>
            <person name="Song Y."/>
            <person name="Salvetti E."/>
            <person name="Wrobel A."/>
            <person name="Rasinkangas P."/>
            <person name="Parkhill J."/>
            <person name="Rea M.C."/>
            <person name="O'Sullivan O."/>
            <person name="Ritari J."/>
            <person name="Douillard F.P."/>
            <person name="Paul Ross R."/>
            <person name="Yang R."/>
            <person name="Briner A.E."/>
            <person name="Felis G.E."/>
            <person name="de Vos W.M."/>
            <person name="Barrangou R."/>
            <person name="Klaenhammer T.R."/>
            <person name="Caufield P.W."/>
            <person name="Cui Y."/>
            <person name="Zhang H."/>
            <person name="O'Toole P.W."/>
        </authorList>
    </citation>
    <scope>NUCLEOTIDE SEQUENCE [LARGE SCALE GENOMIC DNA]</scope>
    <source>
        <strain evidence="10 11">DSM 23026</strain>
    </source>
</reference>
<dbReference type="Pfam" id="PF20791">
    <property type="entry name" value="Acyl-ACP_TE_C"/>
    <property type="match status" value="1"/>
</dbReference>
<feature type="domain" description="Acyl-ACP thioesterase N-terminal hotdog" evidence="8">
    <location>
        <begin position="3"/>
        <end position="132"/>
    </location>
</feature>
<evidence type="ECO:0000313" key="10">
    <source>
        <dbReference type="EMBL" id="KRO25767.1"/>
    </source>
</evidence>
<keyword evidence="11" id="KW-1185">Reference proteome</keyword>
<dbReference type="PANTHER" id="PTHR31727:SF6">
    <property type="entry name" value="OLEOYL-ACYL CARRIER PROTEIN THIOESTERASE 1, CHLOROPLASTIC"/>
    <property type="match status" value="1"/>
</dbReference>
<evidence type="ECO:0000256" key="7">
    <source>
        <dbReference type="ARBA" id="ARBA00023160"/>
    </source>
</evidence>
<dbReference type="RefSeq" id="WP_057798377.1">
    <property type="nucleotide sequence ID" value="NZ_BJZZ01000006.1"/>
</dbReference>
<protein>
    <submittedName>
        <fullName evidence="10">Acyl-ACP thioesterase</fullName>
    </submittedName>
</protein>
<proteinExistence type="inferred from homology"/>
<evidence type="ECO:0000256" key="3">
    <source>
        <dbReference type="ARBA" id="ARBA00022801"/>
    </source>
</evidence>
<dbReference type="InterPro" id="IPR029069">
    <property type="entry name" value="HotDog_dom_sf"/>
</dbReference>
<keyword evidence="4" id="KW-0276">Fatty acid metabolism</keyword>
<dbReference type="GO" id="GO:0000036">
    <property type="term" value="F:acyl carrier activity"/>
    <property type="evidence" value="ECO:0007669"/>
    <property type="project" value="TreeGrafter"/>
</dbReference>
<evidence type="ECO:0000256" key="6">
    <source>
        <dbReference type="ARBA" id="ARBA00023098"/>
    </source>
</evidence>
<evidence type="ECO:0000313" key="11">
    <source>
        <dbReference type="Proteomes" id="UP000051249"/>
    </source>
</evidence>
<evidence type="ECO:0000256" key="1">
    <source>
        <dbReference type="ARBA" id="ARBA00006500"/>
    </source>
</evidence>
<gene>
    <name evidence="10" type="ORF">IV88_GL001530</name>
</gene>
<evidence type="ECO:0000259" key="9">
    <source>
        <dbReference type="Pfam" id="PF20791"/>
    </source>
</evidence>
<dbReference type="OrthoDB" id="9801517at2"/>
<comment type="caution">
    <text evidence="10">The sequence shown here is derived from an EMBL/GenBank/DDBJ whole genome shotgun (WGS) entry which is preliminary data.</text>
</comment>
<keyword evidence="6" id="KW-0443">Lipid metabolism</keyword>
<dbReference type="SUPFAM" id="SSF54637">
    <property type="entry name" value="Thioesterase/thiol ester dehydrase-isomerase"/>
    <property type="match status" value="2"/>
</dbReference>
<keyword evidence="3" id="KW-0378">Hydrolase</keyword>
<dbReference type="Pfam" id="PF01643">
    <property type="entry name" value="Acyl-ACP_TE"/>
    <property type="match status" value="1"/>
</dbReference>
<dbReference type="InterPro" id="IPR045023">
    <property type="entry name" value="FATA/B"/>
</dbReference>
<sequence>MAGKKFTEKHRITYYEGDQTGKATIPMLMNIMILASEDQSEALNVGSDVVDPTGLGWVVTQYVINVKRLPSIDEVVEVGTEAVNHNDYFCQRDFWISDENGEEIVRVTSIFVLMNRTTRKMSKLLPEVIGPYESEPVKRIVRLPKVASTDSEPIFDQKYAVRYFDIDANHHVNNARYFEWMLNTVDDQWLTEEFPVMINIRYHREVQPEQMVQSVVRSIESDDDSKRTLHQVLVNDEVYCEAEIEWQPRLV</sequence>
<evidence type="ECO:0000256" key="4">
    <source>
        <dbReference type="ARBA" id="ARBA00022832"/>
    </source>
</evidence>
<evidence type="ECO:0000259" key="8">
    <source>
        <dbReference type="Pfam" id="PF01643"/>
    </source>
</evidence>
<dbReference type="PANTHER" id="PTHR31727">
    <property type="entry name" value="OLEOYL-ACYL CARRIER PROTEIN THIOESTERASE 1, CHLOROPLASTIC"/>
    <property type="match status" value="1"/>
</dbReference>
<dbReference type="InterPro" id="IPR049427">
    <property type="entry name" value="Acyl-ACP_TE_C"/>
</dbReference>
<keyword evidence="2" id="KW-0444">Lipid biosynthesis</keyword>
<dbReference type="Proteomes" id="UP000051249">
    <property type="component" value="Unassembled WGS sequence"/>
</dbReference>
<dbReference type="InterPro" id="IPR002864">
    <property type="entry name" value="Acyl-ACP_thioesterase_NHD"/>
</dbReference>
<dbReference type="AlphaFoldDB" id="A0A0R2NJ21"/>
<feature type="domain" description="Acyl-ACP thioesterase-like C-terminal" evidence="9">
    <location>
        <begin position="155"/>
        <end position="247"/>
    </location>
</feature>